<dbReference type="SMART" id="SM00448">
    <property type="entry name" value="REC"/>
    <property type="match status" value="1"/>
</dbReference>
<keyword evidence="1 2" id="KW-0597">Phosphoprotein</keyword>
<accession>A0AB34IWC8</accession>
<dbReference type="AlphaFoldDB" id="A0AB34IWC8"/>
<evidence type="ECO:0000259" key="5">
    <source>
        <dbReference type="PROSITE" id="PS50110"/>
    </source>
</evidence>
<evidence type="ECO:0000256" key="2">
    <source>
        <dbReference type="PROSITE-ProRule" id="PRU00169"/>
    </source>
</evidence>
<feature type="region of interest" description="Disordered" evidence="4">
    <location>
        <begin position="675"/>
        <end position="713"/>
    </location>
</feature>
<keyword evidence="7" id="KW-1185">Reference proteome</keyword>
<name>A0AB34IWC8_PRYPA</name>
<feature type="region of interest" description="Disordered" evidence="4">
    <location>
        <begin position="443"/>
        <end position="490"/>
    </location>
</feature>
<feature type="compositionally biased region" description="Basic and acidic residues" evidence="4">
    <location>
        <begin position="691"/>
        <end position="713"/>
    </location>
</feature>
<comment type="caution">
    <text evidence="6">The sequence shown here is derived from an EMBL/GenBank/DDBJ whole genome shotgun (WGS) entry which is preliminary data.</text>
</comment>
<dbReference type="InterPro" id="IPR011006">
    <property type="entry name" value="CheY-like_superfamily"/>
</dbReference>
<keyword evidence="3" id="KW-0175">Coiled coil</keyword>
<evidence type="ECO:0000256" key="4">
    <source>
        <dbReference type="SAM" id="MobiDB-lite"/>
    </source>
</evidence>
<dbReference type="PROSITE" id="PS50110">
    <property type="entry name" value="RESPONSE_REGULATORY"/>
    <property type="match status" value="2"/>
</dbReference>
<organism evidence="6 7">
    <name type="scientific">Prymnesium parvum</name>
    <name type="common">Toxic golden alga</name>
    <dbReference type="NCBI Taxonomy" id="97485"/>
    <lineage>
        <taxon>Eukaryota</taxon>
        <taxon>Haptista</taxon>
        <taxon>Haptophyta</taxon>
        <taxon>Prymnesiophyceae</taxon>
        <taxon>Prymnesiales</taxon>
        <taxon>Prymnesiaceae</taxon>
        <taxon>Prymnesium</taxon>
    </lineage>
</organism>
<reference evidence="6 7" key="1">
    <citation type="journal article" date="2024" name="Science">
        <title>Giant polyketide synthase enzymes in the biosynthesis of giant marine polyether toxins.</title>
        <authorList>
            <person name="Fallon T.R."/>
            <person name="Shende V.V."/>
            <person name="Wierzbicki I.H."/>
            <person name="Pendleton A.L."/>
            <person name="Watervoot N.F."/>
            <person name="Auber R.P."/>
            <person name="Gonzalez D.J."/>
            <person name="Wisecaver J.H."/>
            <person name="Moore B.S."/>
        </authorList>
    </citation>
    <scope>NUCLEOTIDE SEQUENCE [LARGE SCALE GENOMIC DNA]</scope>
    <source>
        <strain evidence="6 7">12B1</strain>
    </source>
</reference>
<sequence>MPPTFSSSPLSPPTSPSSTSLRRSLARRAQRSAELERKLREAPRYAAEVNSIPSTTREALLAKASTPLLVREVFLRRRNLVLQELHVLLVCDSLSERYHLREELLKLGYIVTNCPSGKEAKYLLERQASDFHVVMLDSQLQTGAEGPGVHGLLFWARGNPAYNEVAFIVMAPTTWSLPTATLAMKLGATELLGKPIMKDALLKLRKMVGDAQNMHQQRNTRKAMGGTRLVTTLLGRREWLQHEMMEELAKLNEEPPSVGKKEETDLRATHGTIVVLLVHLASTTREVERRDTVRQQLKDAGFQVVAARSIRDGMAALSTKGIDWAMIMIDFRFDFAMGVGMLKEIATRQILLPVLGLHDDRSLDVISRVMKTGVCDMIVYPFARGLLKGLTKHLLTASELTVLQDQAKRIAVMLDSERQRDMQGRREIVHTFTESVEKTVERFHRKKKLAGDSASADSQATRSKEPGSPETNTLAPAPSAARSRDRLAPVSKETVARMLEEARQRMESHSQAQQDWEQASRFFGYRGVGDTARGASPGTMISKATLTQIHSQSTSNLHLAAGLCSSSNSKSATTIEAPGSPSFLETKKLVREKMRVEEGPPVPSEEAKQSYISAAHDMARNARKLERILQRAEAEERPPRVLQLLRAKVAETKLQAEKMAHHAEGMQVKLWNSRNLKPIPSDKQLLPHSAESFKKYNVKERAEEKAEAQGRSR</sequence>
<dbReference type="GO" id="GO:0000160">
    <property type="term" value="P:phosphorelay signal transduction system"/>
    <property type="evidence" value="ECO:0007669"/>
    <property type="project" value="InterPro"/>
</dbReference>
<protein>
    <recommendedName>
        <fullName evidence="5">Response regulatory domain-containing protein</fullName>
    </recommendedName>
</protein>
<feature type="domain" description="Response regulatory" evidence="5">
    <location>
        <begin position="86"/>
        <end position="209"/>
    </location>
</feature>
<dbReference type="InterPro" id="IPR001789">
    <property type="entry name" value="Sig_transdc_resp-reg_receiver"/>
</dbReference>
<dbReference type="EMBL" id="JBGBPQ010000018">
    <property type="protein sequence ID" value="KAL1507348.1"/>
    <property type="molecule type" value="Genomic_DNA"/>
</dbReference>
<feature type="domain" description="Response regulatory" evidence="5">
    <location>
        <begin position="279"/>
        <end position="395"/>
    </location>
</feature>
<evidence type="ECO:0000256" key="1">
    <source>
        <dbReference type="ARBA" id="ARBA00022553"/>
    </source>
</evidence>
<evidence type="ECO:0000313" key="6">
    <source>
        <dbReference type="EMBL" id="KAL1507348.1"/>
    </source>
</evidence>
<dbReference type="SUPFAM" id="SSF52172">
    <property type="entry name" value="CheY-like"/>
    <property type="match status" value="2"/>
</dbReference>
<evidence type="ECO:0000256" key="3">
    <source>
        <dbReference type="SAM" id="Coils"/>
    </source>
</evidence>
<dbReference type="InterPro" id="IPR050595">
    <property type="entry name" value="Bact_response_regulator"/>
</dbReference>
<feature type="region of interest" description="Disordered" evidence="4">
    <location>
        <begin position="1"/>
        <end position="33"/>
    </location>
</feature>
<gene>
    <name evidence="6" type="ORF">AB1Y20_008194</name>
</gene>
<dbReference type="Proteomes" id="UP001515480">
    <property type="component" value="Unassembled WGS sequence"/>
</dbReference>
<feature type="modified residue" description="4-aspartylphosphate" evidence="2">
    <location>
        <position position="137"/>
    </location>
</feature>
<proteinExistence type="predicted"/>
<feature type="coiled-coil region" evidence="3">
    <location>
        <begin position="492"/>
        <end position="519"/>
    </location>
</feature>
<dbReference type="Gene3D" id="3.40.50.2300">
    <property type="match status" value="2"/>
</dbReference>
<dbReference type="PANTHER" id="PTHR44591:SF3">
    <property type="entry name" value="RESPONSE REGULATORY DOMAIN-CONTAINING PROTEIN"/>
    <property type="match status" value="1"/>
</dbReference>
<evidence type="ECO:0000313" key="7">
    <source>
        <dbReference type="Proteomes" id="UP001515480"/>
    </source>
</evidence>
<feature type="modified residue" description="4-aspartylphosphate" evidence="2">
    <location>
        <position position="330"/>
    </location>
</feature>
<dbReference type="PANTHER" id="PTHR44591">
    <property type="entry name" value="STRESS RESPONSE REGULATOR PROTEIN 1"/>
    <property type="match status" value="1"/>
</dbReference>